<keyword evidence="2" id="KW-1185">Reference proteome</keyword>
<protein>
    <submittedName>
        <fullName evidence="1">Uncharacterized protein</fullName>
    </submittedName>
</protein>
<comment type="caution">
    <text evidence="1">The sequence shown here is derived from an EMBL/GenBank/DDBJ whole genome shotgun (WGS) entry which is preliminary data.</text>
</comment>
<dbReference type="Proteomes" id="UP000321750">
    <property type="component" value="Unassembled WGS sequence"/>
</dbReference>
<dbReference type="RefSeq" id="WP_147048675.1">
    <property type="nucleotide sequence ID" value="NZ_BJZV01000034.1"/>
</dbReference>
<gene>
    <name evidence="1" type="ORF">MGN01_41350</name>
</gene>
<dbReference type="AlphaFoldDB" id="A0A512JQQ2"/>
<reference evidence="1 2" key="1">
    <citation type="submission" date="2019-07" db="EMBL/GenBank/DDBJ databases">
        <title>Whole genome shotgun sequence of Methylobacterium gnaphalii NBRC 107716.</title>
        <authorList>
            <person name="Hosoyama A."/>
            <person name="Uohara A."/>
            <person name="Ohji S."/>
            <person name="Ichikawa N."/>
        </authorList>
    </citation>
    <scope>NUCLEOTIDE SEQUENCE [LARGE SCALE GENOMIC DNA]</scope>
    <source>
        <strain evidence="1 2">NBRC 107716</strain>
    </source>
</reference>
<sequence length="74" mass="7924">MAEIVQVYARGLLMCSACAPAEMDGPAVAAAVSRDHPSGTELGWAIAKEPFRDGEPNPCPCNVDAARRHWLLEC</sequence>
<proteinExistence type="predicted"/>
<evidence type="ECO:0000313" key="2">
    <source>
        <dbReference type="Proteomes" id="UP000321750"/>
    </source>
</evidence>
<name>A0A512JQQ2_9HYPH</name>
<dbReference type="EMBL" id="BJZV01000034">
    <property type="protein sequence ID" value="GEP12290.1"/>
    <property type="molecule type" value="Genomic_DNA"/>
</dbReference>
<accession>A0A512JQQ2</accession>
<evidence type="ECO:0000313" key="1">
    <source>
        <dbReference type="EMBL" id="GEP12290.1"/>
    </source>
</evidence>
<organism evidence="1 2">
    <name type="scientific">Methylobacterium gnaphalii</name>
    <dbReference type="NCBI Taxonomy" id="1010610"/>
    <lineage>
        <taxon>Bacteria</taxon>
        <taxon>Pseudomonadati</taxon>
        <taxon>Pseudomonadota</taxon>
        <taxon>Alphaproteobacteria</taxon>
        <taxon>Hyphomicrobiales</taxon>
        <taxon>Methylobacteriaceae</taxon>
        <taxon>Methylobacterium</taxon>
    </lineage>
</organism>